<dbReference type="AlphaFoldDB" id="A0A101RVY0"/>
<reference evidence="1 2" key="1">
    <citation type="submission" date="2015-10" db="EMBL/GenBank/DDBJ databases">
        <title>Draft genome sequence of Streptomyces griseorubiginosus DSM 40469, type strain for the species Streptomyces griseorubiginosus.</title>
        <authorList>
            <person name="Ruckert C."/>
            <person name="Winkler A."/>
            <person name="Kalinowski J."/>
            <person name="Kampfer P."/>
            <person name="Glaeser S."/>
        </authorList>
    </citation>
    <scope>NUCLEOTIDE SEQUENCE [LARGE SCALE GENOMIC DNA]</scope>
    <source>
        <strain evidence="1 2">DSM 40469</strain>
    </source>
</reference>
<organism evidence="1 2">
    <name type="scientific">Streptomyces griseorubiginosus</name>
    <dbReference type="NCBI Taxonomy" id="67304"/>
    <lineage>
        <taxon>Bacteria</taxon>
        <taxon>Bacillati</taxon>
        <taxon>Actinomycetota</taxon>
        <taxon>Actinomycetes</taxon>
        <taxon>Kitasatosporales</taxon>
        <taxon>Streptomycetaceae</taxon>
        <taxon>Streptomyces</taxon>
    </lineage>
</organism>
<name>A0A101RVY0_9ACTN</name>
<proteinExistence type="predicted"/>
<sequence length="79" mass="8657">MPLGRNMVYPPLLSPTIELPTDSGLEVGLMLLCGLHDGLHCNSVTRSGLVFEHCHPLLRCDVMLQEVKSLFLEVTVGGR</sequence>
<comment type="caution">
    <text evidence="1">The sequence shown here is derived from an EMBL/GenBank/DDBJ whole genome shotgun (WGS) entry which is preliminary data.</text>
</comment>
<dbReference type="EMBL" id="LMWV01000024">
    <property type="protein sequence ID" value="KUN62722.1"/>
    <property type="molecule type" value="Genomic_DNA"/>
</dbReference>
<keyword evidence="2" id="KW-1185">Reference proteome</keyword>
<dbReference type="Proteomes" id="UP000054375">
    <property type="component" value="Unassembled WGS sequence"/>
</dbReference>
<evidence type="ECO:0000313" key="2">
    <source>
        <dbReference type="Proteomes" id="UP000054375"/>
    </source>
</evidence>
<gene>
    <name evidence="1" type="ORF">AQJ54_30735</name>
</gene>
<evidence type="ECO:0000313" key="1">
    <source>
        <dbReference type="EMBL" id="KUN62722.1"/>
    </source>
</evidence>
<protein>
    <submittedName>
        <fullName evidence="1">Uncharacterized protein</fullName>
    </submittedName>
</protein>
<accession>A0A101RVY0</accession>